<keyword evidence="5 9" id="KW-0812">Transmembrane</keyword>
<evidence type="ECO:0000256" key="6">
    <source>
        <dbReference type="ARBA" id="ARBA00022989"/>
    </source>
</evidence>
<evidence type="ECO:0000256" key="8">
    <source>
        <dbReference type="SAM" id="MobiDB-lite"/>
    </source>
</evidence>
<evidence type="ECO:0000256" key="4">
    <source>
        <dbReference type="ARBA" id="ARBA00022519"/>
    </source>
</evidence>
<evidence type="ECO:0000256" key="9">
    <source>
        <dbReference type="SAM" id="Phobius"/>
    </source>
</evidence>
<name>A0A6B1DPG3_9CHLR</name>
<gene>
    <name evidence="10" type="ORF">F4Y08_01490</name>
</gene>
<dbReference type="GO" id="GO:0005886">
    <property type="term" value="C:plasma membrane"/>
    <property type="evidence" value="ECO:0007669"/>
    <property type="project" value="UniProtKB-SubCell"/>
</dbReference>
<feature type="transmembrane region" description="Helical" evidence="9">
    <location>
        <begin position="141"/>
        <end position="163"/>
    </location>
</feature>
<keyword evidence="7 9" id="KW-0472">Membrane</keyword>
<evidence type="ECO:0000256" key="2">
    <source>
        <dbReference type="ARBA" id="ARBA00008255"/>
    </source>
</evidence>
<feature type="transmembrane region" description="Helical" evidence="9">
    <location>
        <begin position="175"/>
        <end position="199"/>
    </location>
</feature>
<reference evidence="10" key="1">
    <citation type="submission" date="2019-09" db="EMBL/GenBank/DDBJ databases">
        <title>Characterisation of the sponge microbiome using genome-centric metagenomics.</title>
        <authorList>
            <person name="Engelberts J.P."/>
            <person name="Robbins S.J."/>
            <person name="De Goeij J.M."/>
            <person name="Aranda M."/>
            <person name="Bell S.C."/>
            <person name="Webster N.S."/>
        </authorList>
    </citation>
    <scope>NUCLEOTIDE SEQUENCE</scope>
    <source>
        <strain evidence="10">SB0662_bin_9</strain>
    </source>
</reference>
<dbReference type="PANTHER" id="PTHR39342">
    <property type="entry name" value="UPF0283 MEMBRANE PROTEIN YCJF"/>
    <property type="match status" value="1"/>
</dbReference>
<dbReference type="Pfam" id="PF05128">
    <property type="entry name" value="DUF697"/>
    <property type="match status" value="1"/>
</dbReference>
<keyword evidence="4" id="KW-0997">Cell inner membrane</keyword>
<protein>
    <submittedName>
        <fullName evidence="10">DUF697 domain-containing protein</fullName>
    </submittedName>
</protein>
<evidence type="ECO:0000313" key="10">
    <source>
        <dbReference type="EMBL" id="MYD89001.1"/>
    </source>
</evidence>
<evidence type="ECO:0000256" key="3">
    <source>
        <dbReference type="ARBA" id="ARBA00022475"/>
    </source>
</evidence>
<keyword evidence="3" id="KW-1003">Cell membrane</keyword>
<comment type="similarity">
    <text evidence="2">Belongs to the UPF0283 family.</text>
</comment>
<evidence type="ECO:0000256" key="1">
    <source>
        <dbReference type="ARBA" id="ARBA00004429"/>
    </source>
</evidence>
<dbReference type="InterPro" id="IPR006507">
    <property type="entry name" value="UPF0283"/>
</dbReference>
<feature type="compositionally biased region" description="Basic and acidic residues" evidence="8">
    <location>
        <begin position="91"/>
        <end position="114"/>
    </location>
</feature>
<accession>A0A6B1DPG3</accession>
<evidence type="ECO:0000256" key="5">
    <source>
        <dbReference type="ARBA" id="ARBA00022692"/>
    </source>
</evidence>
<evidence type="ECO:0000256" key="7">
    <source>
        <dbReference type="ARBA" id="ARBA00023136"/>
    </source>
</evidence>
<dbReference type="EMBL" id="VXPY01000013">
    <property type="protein sequence ID" value="MYD89001.1"/>
    <property type="molecule type" value="Genomic_DNA"/>
</dbReference>
<proteinExistence type="inferred from homology"/>
<comment type="subcellular location">
    <subcellularLocation>
        <location evidence="1">Cell inner membrane</location>
        <topology evidence="1">Multi-pass membrane protein</topology>
    </subcellularLocation>
</comment>
<dbReference type="InterPro" id="IPR021147">
    <property type="entry name" value="DUF697"/>
</dbReference>
<dbReference type="PANTHER" id="PTHR39342:SF1">
    <property type="entry name" value="UPF0283 MEMBRANE PROTEIN YCJF"/>
    <property type="match status" value="1"/>
</dbReference>
<comment type="caution">
    <text evidence="10">The sequence shown here is derived from an EMBL/GenBank/DDBJ whole genome shotgun (WGS) entry which is preliminary data.</text>
</comment>
<keyword evidence="6 9" id="KW-1133">Transmembrane helix</keyword>
<organism evidence="10">
    <name type="scientific">Caldilineaceae bacterium SB0662_bin_9</name>
    <dbReference type="NCBI Taxonomy" id="2605258"/>
    <lineage>
        <taxon>Bacteria</taxon>
        <taxon>Bacillati</taxon>
        <taxon>Chloroflexota</taxon>
        <taxon>Caldilineae</taxon>
        <taxon>Caldilineales</taxon>
        <taxon>Caldilineaceae</taxon>
    </lineage>
</organism>
<dbReference type="AlphaFoldDB" id="A0A6B1DPG3"/>
<sequence>MAETPRNDDQAWSATPKHGPAVAGSEPQRDGDYGLGIPPSTAGEGRVQPQVKIEERDQARTRSSNLGSGLADKELLRDGDHGLGRLSSTTEKGRELTPGENRQHDRQEKEQDQEQIRREFEQALQQRDAGRFRLPKPILNFLSWTLLATASILGLLLIGQGAAAVGHIQALPRPLAWVAGVAAGGFALILIILVVRLGWALMRLRRSPAVNLAGLQELNERRQWQVLAILHADQARLQLREYLKEFESEKAHPHLNDDERARLKNARHYLLEGPQVLSATEWLEAFNERFQAILDAVAERRVRAHAVRVGIGTAASRFPLLDQAIVLSTCMAMLRELLVLYGLRPTTFQAALLLGHSVMATYLSGALQDVTDGLSESGPLPDIMEDITEGVEGVGEVGTSIVGKLAGAAPVVGKLVERASEGAINGVLVWRLGSSAIKQIQPVRSAR</sequence>
<feature type="region of interest" description="Disordered" evidence="8">
    <location>
        <begin position="1"/>
        <end position="114"/>
    </location>
</feature>
<feature type="compositionally biased region" description="Basic and acidic residues" evidence="8">
    <location>
        <begin position="71"/>
        <end position="83"/>
    </location>
</feature>